<dbReference type="PANTHER" id="PTHR21016">
    <property type="entry name" value="BETA-AMYLOID BINDING PROTEIN-RELATED"/>
    <property type="match status" value="1"/>
</dbReference>
<evidence type="ECO:0000259" key="8">
    <source>
        <dbReference type="Pfam" id="PF05154"/>
    </source>
</evidence>
<dbReference type="InterPro" id="IPR007829">
    <property type="entry name" value="TM2"/>
</dbReference>
<feature type="domain" description="TM2" evidence="8">
    <location>
        <begin position="8"/>
        <end position="56"/>
    </location>
</feature>
<dbReference type="Pfam" id="PF05154">
    <property type="entry name" value="TM2"/>
    <property type="match status" value="1"/>
</dbReference>
<evidence type="ECO:0000256" key="1">
    <source>
        <dbReference type="ARBA" id="ARBA00004141"/>
    </source>
</evidence>
<evidence type="ECO:0000256" key="5">
    <source>
        <dbReference type="ARBA" id="ARBA00023136"/>
    </source>
</evidence>
<evidence type="ECO:0000256" key="7">
    <source>
        <dbReference type="SAM" id="Phobius"/>
    </source>
</evidence>
<keyword evidence="10" id="KW-1185">Reference proteome</keyword>
<reference evidence="9 10" key="1">
    <citation type="submission" date="2021-05" db="EMBL/GenBank/DDBJ databases">
        <title>Direct Submission.</title>
        <authorList>
            <person name="Li K."/>
            <person name="Gao J."/>
        </authorList>
    </citation>
    <scope>NUCLEOTIDE SEQUENCE [LARGE SCALE GENOMIC DNA]</scope>
    <source>
        <strain evidence="9 10">Mg02</strain>
    </source>
</reference>
<evidence type="ECO:0000256" key="3">
    <source>
        <dbReference type="ARBA" id="ARBA00022729"/>
    </source>
</evidence>
<evidence type="ECO:0000256" key="4">
    <source>
        <dbReference type="ARBA" id="ARBA00022989"/>
    </source>
</evidence>
<gene>
    <name evidence="9" type="ORF">KGD84_05120</name>
</gene>
<keyword evidence="2 7" id="KW-0812">Transmembrane</keyword>
<evidence type="ECO:0000313" key="9">
    <source>
        <dbReference type="EMBL" id="QUX23728.1"/>
    </source>
</evidence>
<evidence type="ECO:0000313" key="10">
    <source>
        <dbReference type="Proteomes" id="UP000676079"/>
    </source>
</evidence>
<evidence type="ECO:0000256" key="6">
    <source>
        <dbReference type="ARBA" id="ARBA00023180"/>
    </source>
</evidence>
<comment type="subcellular location">
    <subcellularLocation>
        <location evidence="1">Membrane</location>
        <topology evidence="1">Multi-pass membrane protein</topology>
    </subcellularLocation>
</comment>
<dbReference type="EMBL" id="CP074133">
    <property type="protein sequence ID" value="QUX23728.1"/>
    <property type="molecule type" value="Genomic_DNA"/>
</dbReference>
<dbReference type="InterPro" id="IPR050932">
    <property type="entry name" value="TM2D1-3-like"/>
</dbReference>
<accession>A0ABX8BSJ5</accession>
<organism evidence="9 10">
    <name type="scientific">Nocardiopsis changdeensis</name>
    <dbReference type="NCBI Taxonomy" id="2831969"/>
    <lineage>
        <taxon>Bacteria</taxon>
        <taxon>Bacillati</taxon>
        <taxon>Actinomycetota</taxon>
        <taxon>Actinomycetes</taxon>
        <taxon>Streptosporangiales</taxon>
        <taxon>Nocardiopsidaceae</taxon>
        <taxon>Nocardiopsis</taxon>
    </lineage>
</organism>
<keyword evidence="3" id="KW-0732">Signal</keyword>
<feature type="transmembrane region" description="Helical" evidence="7">
    <location>
        <begin position="38"/>
        <end position="60"/>
    </location>
</feature>
<feature type="transmembrane region" description="Helical" evidence="7">
    <location>
        <begin position="12"/>
        <end position="31"/>
    </location>
</feature>
<keyword evidence="4 7" id="KW-1133">Transmembrane helix</keyword>
<name>A0ABX8BSJ5_9ACTN</name>
<keyword evidence="5 7" id="KW-0472">Membrane</keyword>
<sequence>MTHPPVSPKNWLVTVLLSFFLGYLGVHRFYAGKIGTGVLMLVTCGGVGVWALIDFIMVLLGRFQDSDGLPIKNQA</sequence>
<keyword evidence="6" id="KW-0325">Glycoprotein</keyword>
<proteinExistence type="predicted"/>
<evidence type="ECO:0000256" key="2">
    <source>
        <dbReference type="ARBA" id="ARBA00022692"/>
    </source>
</evidence>
<protein>
    <submittedName>
        <fullName evidence="9">TM2 domain-containing protein</fullName>
    </submittedName>
</protein>
<dbReference type="PANTHER" id="PTHR21016:SF7">
    <property type="entry name" value="TM2 DOMAIN-CONTAINING PROTEIN 3"/>
    <property type="match status" value="1"/>
</dbReference>
<dbReference type="Proteomes" id="UP000676079">
    <property type="component" value="Chromosome"/>
</dbReference>
<dbReference type="RefSeq" id="WP_220564952.1">
    <property type="nucleotide sequence ID" value="NZ_CP074133.1"/>
</dbReference>